<dbReference type="GO" id="GO:0005524">
    <property type="term" value="F:ATP binding"/>
    <property type="evidence" value="ECO:0007669"/>
    <property type="project" value="UniProtKB-UniRule"/>
</dbReference>
<protein>
    <submittedName>
        <fullName evidence="7">Ubiquitin-conjugating enzyme E2 C</fullName>
    </submittedName>
</protein>
<proteinExistence type="inferred from homology"/>
<dbReference type="SUPFAM" id="SSF54495">
    <property type="entry name" value="UBC-like"/>
    <property type="match status" value="1"/>
</dbReference>
<evidence type="ECO:0000256" key="5">
    <source>
        <dbReference type="SAM" id="MobiDB-lite"/>
    </source>
</evidence>
<feature type="domain" description="UBC core" evidence="6">
    <location>
        <begin position="61"/>
        <end position="225"/>
    </location>
</feature>
<evidence type="ECO:0000313" key="7">
    <source>
        <dbReference type="EMBL" id="CAI8034692.1"/>
    </source>
</evidence>
<sequence>MEMTYAHCACVNIQTLNAVQTDYLSAAMASSSQNVAPSSSAASSSSKANGSSLSMPKDGHSVTKRLQQDLMKLMVQCLTSVPNLTLLSSVQMTSNTGVSAFPDGDNLLHWIGTISGAEGTAYAGLDYKLSFSFPSRYPYSPPVVKFTTPCYHPNIDDHGNICLDILKEKWSALYDVRTILLSLQSLLGEPNNASPLNVEAADLWSDQPAFKKMVVKKYKEATAAL</sequence>
<feature type="compositionally biased region" description="Low complexity" evidence="5">
    <location>
        <begin position="36"/>
        <end position="54"/>
    </location>
</feature>
<dbReference type="PROSITE" id="PS00183">
    <property type="entry name" value="UBC_1"/>
    <property type="match status" value="1"/>
</dbReference>
<organism evidence="7 8">
    <name type="scientific">Geodia barretti</name>
    <name type="common">Barrett's horny sponge</name>
    <dbReference type="NCBI Taxonomy" id="519541"/>
    <lineage>
        <taxon>Eukaryota</taxon>
        <taxon>Metazoa</taxon>
        <taxon>Porifera</taxon>
        <taxon>Demospongiae</taxon>
        <taxon>Heteroscleromorpha</taxon>
        <taxon>Tetractinellida</taxon>
        <taxon>Astrophorina</taxon>
        <taxon>Geodiidae</taxon>
        <taxon>Geodia</taxon>
    </lineage>
</organism>
<keyword evidence="1" id="KW-0808">Transferase</keyword>
<gene>
    <name evidence="7" type="ORF">GBAR_LOCUS19506</name>
</gene>
<dbReference type="InterPro" id="IPR016135">
    <property type="entry name" value="UBQ-conjugating_enzyme/RWD"/>
</dbReference>
<dbReference type="PANTHER" id="PTHR24067">
    <property type="entry name" value="UBIQUITIN-CONJUGATING ENZYME E2"/>
    <property type="match status" value="1"/>
</dbReference>
<accession>A0AA35X1T7</accession>
<comment type="similarity">
    <text evidence="4">Belongs to the ubiquitin-conjugating enzyme family.</text>
</comment>
<keyword evidence="8" id="KW-1185">Reference proteome</keyword>
<reference evidence="7" key="1">
    <citation type="submission" date="2023-03" db="EMBL/GenBank/DDBJ databases">
        <authorList>
            <person name="Steffen K."/>
            <person name="Cardenas P."/>
        </authorList>
    </citation>
    <scope>NUCLEOTIDE SEQUENCE</scope>
</reference>
<evidence type="ECO:0000256" key="2">
    <source>
        <dbReference type="ARBA" id="ARBA00022786"/>
    </source>
</evidence>
<dbReference type="Gene3D" id="3.10.110.10">
    <property type="entry name" value="Ubiquitin Conjugating Enzyme"/>
    <property type="match status" value="1"/>
</dbReference>
<dbReference type="GO" id="GO:0016740">
    <property type="term" value="F:transferase activity"/>
    <property type="evidence" value="ECO:0007669"/>
    <property type="project" value="UniProtKB-KW"/>
</dbReference>
<comment type="caution">
    <text evidence="7">The sequence shown here is derived from an EMBL/GenBank/DDBJ whole genome shotgun (WGS) entry which is preliminary data.</text>
</comment>
<name>A0AA35X1T7_GEOBA</name>
<dbReference type="InterPro" id="IPR023313">
    <property type="entry name" value="UBQ-conjugating_AS"/>
</dbReference>
<feature type="region of interest" description="Disordered" evidence="5">
    <location>
        <begin position="36"/>
        <end position="59"/>
    </location>
</feature>
<dbReference type="EMBL" id="CASHTH010002751">
    <property type="protein sequence ID" value="CAI8034692.1"/>
    <property type="molecule type" value="Genomic_DNA"/>
</dbReference>
<evidence type="ECO:0000256" key="3">
    <source>
        <dbReference type="PROSITE-ProRule" id="PRU10133"/>
    </source>
</evidence>
<dbReference type="InterPro" id="IPR050113">
    <property type="entry name" value="Ub_conjugating_enzyme"/>
</dbReference>
<keyword evidence="4" id="KW-0067">ATP-binding</keyword>
<evidence type="ECO:0000256" key="4">
    <source>
        <dbReference type="RuleBase" id="RU362109"/>
    </source>
</evidence>
<evidence type="ECO:0000256" key="1">
    <source>
        <dbReference type="ARBA" id="ARBA00022679"/>
    </source>
</evidence>
<evidence type="ECO:0000313" key="8">
    <source>
        <dbReference type="Proteomes" id="UP001174909"/>
    </source>
</evidence>
<dbReference type="AlphaFoldDB" id="A0AA35X1T7"/>
<dbReference type="InterPro" id="IPR000608">
    <property type="entry name" value="UBC"/>
</dbReference>
<evidence type="ECO:0000259" key="6">
    <source>
        <dbReference type="PROSITE" id="PS50127"/>
    </source>
</evidence>
<dbReference type="Pfam" id="PF00179">
    <property type="entry name" value="UQ_con"/>
    <property type="match status" value="1"/>
</dbReference>
<feature type="active site" description="Glycyl thioester intermediate" evidence="3">
    <location>
        <position position="162"/>
    </location>
</feature>
<dbReference type="Proteomes" id="UP001174909">
    <property type="component" value="Unassembled WGS sequence"/>
</dbReference>
<keyword evidence="4" id="KW-0547">Nucleotide-binding</keyword>
<dbReference type="SMART" id="SM00212">
    <property type="entry name" value="UBCc"/>
    <property type="match status" value="1"/>
</dbReference>
<keyword evidence="2 4" id="KW-0833">Ubl conjugation pathway</keyword>
<dbReference type="PROSITE" id="PS50127">
    <property type="entry name" value="UBC_2"/>
    <property type="match status" value="1"/>
</dbReference>
<dbReference type="CDD" id="cd23791">
    <property type="entry name" value="UBCc_UBE2C"/>
    <property type="match status" value="1"/>
</dbReference>